<dbReference type="SUPFAM" id="SSF53756">
    <property type="entry name" value="UDP-Glycosyltransferase/glycogen phosphorylase"/>
    <property type="match status" value="1"/>
</dbReference>
<reference evidence="5" key="1">
    <citation type="submission" date="2018-08" db="EMBL/GenBank/DDBJ databases">
        <authorList>
            <person name="Rossello M."/>
        </authorList>
    </citation>
    <scope>NUCLEOTIDE SEQUENCE [LARGE SCALE GENOMIC DNA]</scope>
    <source>
        <strain evidence="5">cv. Chinese Spring</strain>
    </source>
</reference>
<dbReference type="Gramene" id="TraesMAC6D03G03639640.1">
    <property type="protein sequence ID" value="TraesMAC6D03G03639640.1"/>
    <property type="gene ID" value="TraesMAC6D03G03639640"/>
</dbReference>
<dbReference type="Gramene" id="TraesCS6D03G0001500.1">
    <property type="protein sequence ID" value="TraesCS6D03G0001500.1.CDS"/>
    <property type="gene ID" value="TraesCS6D03G0001500"/>
</dbReference>
<dbReference type="GeneID" id="123141496"/>
<organism evidence="5">
    <name type="scientific">Triticum aestivum</name>
    <name type="common">Wheat</name>
    <dbReference type="NCBI Taxonomy" id="4565"/>
    <lineage>
        <taxon>Eukaryota</taxon>
        <taxon>Viridiplantae</taxon>
        <taxon>Streptophyta</taxon>
        <taxon>Embryophyta</taxon>
        <taxon>Tracheophyta</taxon>
        <taxon>Spermatophyta</taxon>
        <taxon>Magnoliopsida</taxon>
        <taxon>Liliopsida</taxon>
        <taxon>Poales</taxon>
        <taxon>Poaceae</taxon>
        <taxon>BOP clade</taxon>
        <taxon>Pooideae</taxon>
        <taxon>Triticodae</taxon>
        <taxon>Triticeae</taxon>
        <taxon>Triticinae</taxon>
        <taxon>Triticum</taxon>
    </lineage>
</organism>
<dbReference type="Proteomes" id="UP000019116">
    <property type="component" value="Chromosome 6D"/>
</dbReference>
<dbReference type="PANTHER" id="PTHR11926:SF1412">
    <property type="entry name" value="UDP-GLYCOSYLTRANSFERASE 83A1-LIKE"/>
    <property type="match status" value="1"/>
</dbReference>
<dbReference type="Gramene" id="TraesSTA6D03G03636020.1">
    <property type="protein sequence ID" value="TraesSTA6D03G03636020.1"/>
    <property type="gene ID" value="TraesSTA6D03G03636020"/>
</dbReference>
<dbReference type="EnsemblPlants" id="TraesCS6D02G000400.1">
    <property type="protein sequence ID" value="TraesCS6D02G000400.1"/>
    <property type="gene ID" value="TraesCS6D02G000400"/>
</dbReference>
<dbReference type="RefSeq" id="XP_044416556.1">
    <property type="nucleotide sequence ID" value="XM_044560621.1"/>
</dbReference>
<name>A0A3B6QA10_WHEAT</name>
<dbReference type="SMR" id="A0A3B6QA10"/>
<dbReference type="GO" id="GO:0080044">
    <property type="term" value="F:quercetin 7-O-glucosyltransferase activity"/>
    <property type="evidence" value="ECO:0000318"/>
    <property type="project" value="GO_Central"/>
</dbReference>
<protein>
    <recommendedName>
        <fullName evidence="4">Glycosyltransferase</fullName>
        <ecNumber evidence="4">2.4.1.-</ecNumber>
    </recommendedName>
</protein>
<keyword evidence="2 3" id="KW-0808">Transferase</keyword>
<dbReference type="PROSITE" id="PS00375">
    <property type="entry name" value="UDPGT"/>
    <property type="match status" value="1"/>
</dbReference>
<dbReference type="KEGG" id="taes:123141496"/>
<dbReference type="OrthoDB" id="547267at2759"/>
<dbReference type="Gramene" id="TraesARI6D03G03604670.1">
    <property type="protein sequence ID" value="TraesARI6D03G03604670.1"/>
    <property type="gene ID" value="TraesARI6D03G03604670"/>
</dbReference>
<dbReference type="Gramene" id="TraesWEE_scaffold_094490_01G000100.1">
    <property type="protein sequence ID" value="TraesWEE_scaffold_094490_01G000100.1"/>
    <property type="gene ID" value="TraesWEE_scaffold_094490_01G000100"/>
</dbReference>
<evidence type="ECO:0000256" key="2">
    <source>
        <dbReference type="ARBA" id="ARBA00022679"/>
    </source>
</evidence>
<dbReference type="InterPro" id="IPR002213">
    <property type="entry name" value="UDP_glucos_trans"/>
</dbReference>
<dbReference type="FunFam" id="3.40.50.2000:FF:000108">
    <property type="entry name" value="UDP-glycosyltransferase 83A1"/>
    <property type="match status" value="1"/>
</dbReference>
<evidence type="ECO:0000313" key="6">
    <source>
        <dbReference type="Proteomes" id="UP000019116"/>
    </source>
</evidence>
<sequence length="453" mass="49672">MAPRVMVLPLPEQGHVTPLMELSHRLVDHGMEVTFVCTERTHALILGGLGHRTNGYEALGGIQLVAIPDGLADGDDRRDISKSLAGLSWSIRGHVEELIRATKVKWLVADATVVGMCYEVAKKLAVRIACFSPMPAAYLGTLLRIPELIADGFFDDNGIPKRQGAFLLAPNTPPLYTAHVPWGVAGGPEVQLTFFQNASRNAQAARLADMVLCNTFHDAEAVAFELYPEILPIGPLFADGKTVGQFLPEDTRCIKWLDAHADNSVVYAAFGSTTVFDPSQIQELAEGLELAGRPFLWVVRPDFSSGFGGLRKAWFDEFENRTAGKGMVVSWCAQQQVLAHRAVGCFLTHCGWHSVLEALRNGVPMLCWPYFFDHFTIRSYISDVWRTGLAMSPGEDGAISKEEVSTMVERVITDHVIGERARILGDAACRSLAKGGSSYENFQKFVNILKATL</sequence>
<dbReference type="Gramene" id="TraesNOR6D03G03680390.1">
    <property type="protein sequence ID" value="TraesNOR6D03G03680390.1"/>
    <property type="gene ID" value="TraesNOR6D03G03680390"/>
</dbReference>
<dbReference type="EC" id="2.4.1.-" evidence="4"/>
<dbReference type="OMA" id="TEMQHAR"/>
<dbReference type="Gramene" id="TraesCS6D02G000400.1">
    <property type="protein sequence ID" value="TraesCS6D02G000400.1"/>
    <property type="gene ID" value="TraesCS6D02G000400"/>
</dbReference>
<keyword evidence="3" id="KW-0328">Glycosyltransferase</keyword>
<reference evidence="5" key="2">
    <citation type="submission" date="2018-10" db="UniProtKB">
        <authorList>
            <consortium name="EnsemblPlants"/>
        </authorList>
    </citation>
    <scope>IDENTIFICATION</scope>
</reference>
<evidence type="ECO:0000256" key="1">
    <source>
        <dbReference type="ARBA" id="ARBA00009995"/>
    </source>
</evidence>
<dbReference type="InterPro" id="IPR035595">
    <property type="entry name" value="UDP_glycos_trans_CS"/>
</dbReference>
<dbReference type="GO" id="GO:0080043">
    <property type="term" value="F:quercetin 3-O-glucosyltransferase activity"/>
    <property type="evidence" value="ECO:0000318"/>
    <property type="project" value="GO_Central"/>
</dbReference>
<dbReference type="AlphaFoldDB" id="A0A3B6QA10"/>
<gene>
    <name evidence="5" type="primary">LOC123141496</name>
</gene>
<dbReference type="GO" id="GO:0005737">
    <property type="term" value="C:cytoplasm"/>
    <property type="evidence" value="ECO:0000318"/>
    <property type="project" value="GO_Central"/>
</dbReference>
<dbReference type="Gene3D" id="3.40.50.2000">
    <property type="entry name" value="Glycogen Phosphorylase B"/>
    <property type="match status" value="2"/>
</dbReference>
<dbReference type="Gramene" id="TraesPARA_EIv1.0_2225550.1">
    <property type="protein sequence ID" value="TraesPARA_EIv1.0_2225550.1.CDS"/>
    <property type="gene ID" value="TraesPARA_EIv1.0_2225550"/>
</dbReference>
<proteinExistence type="inferred from homology"/>
<dbReference type="PANTHER" id="PTHR11926">
    <property type="entry name" value="GLUCOSYL/GLUCURONOSYL TRANSFERASES"/>
    <property type="match status" value="1"/>
</dbReference>
<keyword evidence="6" id="KW-1185">Reference proteome</keyword>
<dbReference type="STRING" id="4565.A0A3B6QA10"/>
<comment type="similarity">
    <text evidence="1 3">Belongs to the UDP-glycosyltransferase family.</text>
</comment>
<dbReference type="Gramene" id="TraesRN6D0100001700.1">
    <property type="protein sequence ID" value="TraesRN6D0100001700.1"/>
    <property type="gene ID" value="TraesRN6D0100001700"/>
</dbReference>
<dbReference type="CDD" id="cd03784">
    <property type="entry name" value="GT1_Gtf-like"/>
    <property type="match status" value="1"/>
</dbReference>
<evidence type="ECO:0000313" key="5">
    <source>
        <dbReference type="EnsemblPlants" id="TraesCS6D02G000400.1"/>
    </source>
</evidence>
<accession>A0A3B6QA10</accession>
<evidence type="ECO:0000256" key="3">
    <source>
        <dbReference type="RuleBase" id="RU003718"/>
    </source>
</evidence>
<evidence type="ECO:0000256" key="4">
    <source>
        <dbReference type="RuleBase" id="RU362057"/>
    </source>
</evidence>
<dbReference type="Gramene" id="TraesCLE_scaffold_090355_01G000200.1">
    <property type="protein sequence ID" value="TraesCLE_scaffold_090355_01G000200.1"/>
    <property type="gene ID" value="TraesCLE_scaffold_090355_01G000200"/>
</dbReference>
<dbReference type="Pfam" id="PF00201">
    <property type="entry name" value="UDPGT"/>
    <property type="match status" value="1"/>
</dbReference>
<dbReference type="FunFam" id="3.40.50.2000:FF:000061">
    <property type="entry name" value="UDP-glycosyltransferase 83A1"/>
    <property type="match status" value="1"/>
</dbReference>